<evidence type="ECO:0000313" key="4">
    <source>
        <dbReference type="Proteomes" id="UP000297703"/>
    </source>
</evidence>
<protein>
    <submittedName>
        <fullName evidence="3">Collagen alpha-1(V) chain</fullName>
    </submittedName>
</protein>
<evidence type="ECO:0000313" key="3">
    <source>
        <dbReference type="EMBL" id="TFJ96897.1"/>
    </source>
</evidence>
<feature type="compositionally biased region" description="Pro residues" evidence="1">
    <location>
        <begin position="355"/>
        <end position="364"/>
    </location>
</feature>
<dbReference type="OrthoDB" id="9387164at2759"/>
<proteinExistence type="predicted"/>
<dbReference type="EMBL" id="QXTE01000563">
    <property type="protein sequence ID" value="TFJ96897.1"/>
    <property type="molecule type" value="Genomic_DNA"/>
</dbReference>
<evidence type="ECO:0000259" key="2">
    <source>
        <dbReference type="PROSITE" id="PS50090"/>
    </source>
</evidence>
<accession>A0A4D9DKZ6</accession>
<evidence type="ECO:0000256" key="1">
    <source>
        <dbReference type="SAM" id="MobiDB-lite"/>
    </source>
</evidence>
<dbReference type="PROSITE" id="PS50090">
    <property type="entry name" value="MYB_LIKE"/>
    <property type="match status" value="1"/>
</dbReference>
<dbReference type="GO" id="GO:0005581">
    <property type="term" value="C:collagen trimer"/>
    <property type="evidence" value="ECO:0007669"/>
    <property type="project" value="UniProtKB-KW"/>
</dbReference>
<dbReference type="InterPro" id="IPR044822">
    <property type="entry name" value="Myb_DNA-bind_4"/>
</dbReference>
<sequence length="387" mass="41573">MPRGRAWAQQEISCLLALIKGSGEVTLLMASTSRPNEALWRAISQGLAAAGYSRNVAQCRSKWKALKQAFYSEWETCQQAGGHSPRVPPHYRTMEKIWKAAGRPVFGERRLPDLVKLPPGKRRPRLEAQPPSSPGHVLHTEIPGRPPCALGQCTKSEPVSPAHMDEASQVQTAPSPVPILIADAGPPFAPLPTLDFHPAFAAFPPLKQESAEREADSPVECQAPAGQGAGEQVLPVTVGDQGSPETTPGGEHPLLGDQASATDLQGPSVVSLLQSMQQLLVQILHTSQQQQVLLESLASDTISHLHLISDNLVQVGETLHELLLQAHAHSADLPAPLRHYASHTPPLLPMVPRSPCTPNPPPNSPYHKEEPVVSSASGFRPHQLAPP</sequence>
<feature type="region of interest" description="Disordered" evidence="1">
    <location>
        <begin position="344"/>
        <end position="387"/>
    </location>
</feature>
<keyword evidence="3" id="KW-0176">Collagen</keyword>
<reference evidence="3 4" key="2">
    <citation type="submission" date="2019-04" db="EMBL/GenBank/DDBJ databases">
        <title>The genome sequence of big-headed turtle.</title>
        <authorList>
            <person name="Gong S."/>
        </authorList>
    </citation>
    <scope>NUCLEOTIDE SEQUENCE [LARGE SCALE GENOMIC DNA]</scope>
    <source>
        <strain evidence="3">DO16091913</strain>
        <tissue evidence="3">Muscle</tissue>
    </source>
</reference>
<feature type="region of interest" description="Disordered" evidence="1">
    <location>
        <begin position="208"/>
        <end position="261"/>
    </location>
</feature>
<gene>
    <name evidence="3" type="ORF">DR999_PMT21292</name>
</gene>
<dbReference type="AlphaFoldDB" id="A0A4D9DKZ6"/>
<comment type="caution">
    <text evidence="3">The sequence shown here is derived from an EMBL/GenBank/DDBJ whole genome shotgun (WGS) entry which is preliminary data.</text>
</comment>
<dbReference type="InterPro" id="IPR001005">
    <property type="entry name" value="SANT/Myb"/>
</dbReference>
<dbReference type="Gene3D" id="1.10.10.60">
    <property type="entry name" value="Homeodomain-like"/>
    <property type="match status" value="1"/>
</dbReference>
<name>A0A4D9DKZ6_9SAUR</name>
<feature type="domain" description="Myb-like" evidence="2">
    <location>
        <begin position="1"/>
        <end position="67"/>
    </location>
</feature>
<organism evidence="3 4">
    <name type="scientific">Platysternon megacephalum</name>
    <name type="common">big-headed turtle</name>
    <dbReference type="NCBI Taxonomy" id="55544"/>
    <lineage>
        <taxon>Eukaryota</taxon>
        <taxon>Metazoa</taxon>
        <taxon>Chordata</taxon>
        <taxon>Craniata</taxon>
        <taxon>Vertebrata</taxon>
        <taxon>Euteleostomi</taxon>
        <taxon>Archelosauria</taxon>
        <taxon>Testudinata</taxon>
        <taxon>Testudines</taxon>
        <taxon>Cryptodira</taxon>
        <taxon>Durocryptodira</taxon>
        <taxon>Testudinoidea</taxon>
        <taxon>Platysternidae</taxon>
        <taxon>Platysternon</taxon>
    </lineage>
</organism>
<dbReference type="Proteomes" id="UP000297703">
    <property type="component" value="Unassembled WGS sequence"/>
</dbReference>
<reference evidence="3 4" key="1">
    <citation type="submission" date="2019-04" db="EMBL/GenBank/DDBJ databases">
        <title>Draft genome of the big-headed turtle Platysternon megacephalum.</title>
        <authorList>
            <person name="Gong S."/>
        </authorList>
    </citation>
    <scope>NUCLEOTIDE SEQUENCE [LARGE SCALE GENOMIC DNA]</scope>
    <source>
        <strain evidence="3">DO16091913</strain>
        <tissue evidence="3">Muscle</tissue>
    </source>
</reference>
<feature type="region of interest" description="Disordered" evidence="1">
    <location>
        <begin position="114"/>
        <end position="138"/>
    </location>
</feature>
<dbReference type="Pfam" id="PF13837">
    <property type="entry name" value="Myb_DNA-bind_4"/>
    <property type="match status" value="1"/>
</dbReference>
<keyword evidence="4" id="KW-1185">Reference proteome</keyword>